<gene>
    <name evidence="3" type="ORF">S12H4_30872</name>
</gene>
<comment type="caution">
    <text evidence="3">The sequence shown here is derived from an EMBL/GenBank/DDBJ whole genome shotgun (WGS) entry which is preliminary data.</text>
</comment>
<dbReference type="PANTHER" id="PTHR42776:SF28">
    <property type="entry name" value="GLUTAMYL ENDOPEPTIDASE, CHLOROPLASTIC-RELATED"/>
    <property type="match status" value="1"/>
</dbReference>
<dbReference type="GO" id="GO:0004252">
    <property type="term" value="F:serine-type endopeptidase activity"/>
    <property type="evidence" value="ECO:0007669"/>
    <property type="project" value="TreeGrafter"/>
</dbReference>
<dbReference type="PANTHER" id="PTHR42776">
    <property type="entry name" value="SERINE PEPTIDASE S9 FAMILY MEMBER"/>
    <property type="match status" value="1"/>
</dbReference>
<reference evidence="3" key="1">
    <citation type="journal article" date="2014" name="Front. Microbiol.">
        <title>High frequency of phylogenetically diverse reductive dehalogenase-homologous genes in deep subseafloor sedimentary metagenomes.</title>
        <authorList>
            <person name="Kawai M."/>
            <person name="Futagami T."/>
            <person name="Toyoda A."/>
            <person name="Takaki Y."/>
            <person name="Nishi S."/>
            <person name="Hori S."/>
            <person name="Arai W."/>
            <person name="Tsubouchi T."/>
            <person name="Morono Y."/>
            <person name="Uchiyama I."/>
            <person name="Ito T."/>
            <person name="Fujiyama A."/>
            <person name="Inagaki F."/>
            <person name="Takami H."/>
        </authorList>
    </citation>
    <scope>NUCLEOTIDE SEQUENCE</scope>
    <source>
        <strain evidence="3">Expedition CK06-06</strain>
    </source>
</reference>
<evidence type="ECO:0008006" key="4">
    <source>
        <dbReference type="Google" id="ProtNLM"/>
    </source>
</evidence>
<accession>X1TPR5</accession>
<keyword evidence="1" id="KW-0378">Hydrolase</keyword>
<evidence type="ECO:0000256" key="1">
    <source>
        <dbReference type="ARBA" id="ARBA00022801"/>
    </source>
</evidence>
<dbReference type="SUPFAM" id="SSF82171">
    <property type="entry name" value="DPP6 N-terminal domain-like"/>
    <property type="match status" value="1"/>
</dbReference>
<evidence type="ECO:0000256" key="2">
    <source>
        <dbReference type="SAM" id="MobiDB-lite"/>
    </source>
</evidence>
<organism evidence="3">
    <name type="scientific">marine sediment metagenome</name>
    <dbReference type="NCBI Taxonomy" id="412755"/>
    <lineage>
        <taxon>unclassified sequences</taxon>
        <taxon>metagenomes</taxon>
        <taxon>ecological metagenomes</taxon>
    </lineage>
</organism>
<feature type="region of interest" description="Disordered" evidence="2">
    <location>
        <begin position="35"/>
        <end position="58"/>
    </location>
</feature>
<feature type="non-terminal residue" evidence="3">
    <location>
        <position position="1"/>
    </location>
</feature>
<sequence length="278" mass="31607">KTRTLTGPVINATLSSGFTWLPDNRHLLVHTILEGRGNPPQKPAAPRGPNIQKTSGRASKVRTYQDLLQTPHDEALFDYYTTSQIVEINVVSGQSRKIGSPDIYLYEDPSPDGNSLLAYKIKKPYSYMVPLYSFPHSLEIWDRDGKQVHLFADLSLADDVPIRGVPKGPRSVSWRALKPATLIWVEALDEGDPEKTVPHRDKLMTVSAPFKDKPQEILKIQHRYAGISWLSSEGKAFLTERDWKRRWRTTYLIDVNSLDVSPRKLFDLSIQDRYNDPG</sequence>
<evidence type="ECO:0000313" key="3">
    <source>
        <dbReference type="EMBL" id="GAI93366.1"/>
    </source>
</evidence>
<feature type="non-terminal residue" evidence="3">
    <location>
        <position position="278"/>
    </location>
</feature>
<dbReference type="AlphaFoldDB" id="X1TPR5"/>
<proteinExistence type="predicted"/>
<name>X1TPR5_9ZZZZ</name>
<dbReference type="EMBL" id="BARW01017960">
    <property type="protein sequence ID" value="GAI93366.1"/>
    <property type="molecule type" value="Genomic_DNA"/>
</dbReference>
<protein>
    <recommendedName>
        <fullName evidence="4">Dipeptidylpeptidase IV N-terminal domain-containing protein</fullName>
    </recommendedName>
</protein>